<dbReference type="PANTHER" id="PTHR11946">
    <property type="entry name" value="VALYL-TRNA SYNTHETASES"/>
    <property type="match status" value="1"/>
</dbReference>
<keyword evidence="6" id="KW-0030">Aminoacyl-tRNA synthetase</keyword>
<gene>
    <name evidence="9" type="ORF">S01H4_64439</name>
</gene>
<accession>X1DZU0</accession>
<evidence type="ECO:0000256" key="3">
    <source>
        <dbReference type="ARBA" id="ARBA00022741"/>
    </source>
</evidence>
<keyword evidence="3" id="KW-0547">Nucleotide-binding</keyword>
<feature type="non-terminal residue" evidence="9">
    <location>
        <position position="1"/>
    </location>
</feature>
<evidence type="ECO:0000256" key="2">
    <source>
        <dbReference type="ARBA" id="ARBA00022598"/>
    </source>
</evidence>
<dbReference type="GO" id="GO:0004832">
    <property type="term" value="F:valine-tRNA ligase activity"/>
    <property type="evidence" value="ECO:0007669"/>
    <property type="project" value="UniProtKB-EC"/>
</dbReference>
<reference evidence="9" key="1">
    <citation type="journal article" date="2014" name="Front. Microbiol.">
        <title>High frequency of phylogenetically diverse reductive dehalogenase-homologous genes in deep subseafloor sedimentary metagenomes.</title>
        <authorList>
            <person name="Kawai M."/>
            <person name="Futagami T."/>
            <person name="Toyoda A."/>
            <person name="Takaki Y."/>
            <person name="Nishi S."/>
            <person name="Hori S."/>
            <person name="Arai W."/>
            <person name="Tsubouchi T."/>
            <person name="Morono Y."/>
            <person name="Uchiyama I."/>
            <person name="Ito T."/>
            <person name="Fujiyama A."/>
            <person name="Inagaki F."/>
            <person name="Takami H."/>
        </authorList>
    </citation>
    <scope>NUCLEOTIDE SEQUENCE</scope>
    <source>
        <strain evidence="9">Expedition CK06-06</strain>
    </source>
</reference>
<dbReference type="AlphaFoldDB" id="X1DZU0"/>
<evidence type="ECO:0000256" key="7">
    <source>
        <dbReference type="ARBA" id="ARBA00029936"/>
    </source>
</evidence>
<organism evidence="9">
    <name type="scientific">marine sediment metagenome</name>
    <dbReference type="NCBI Taxonomy" id="412755"/>
    <lineage>
        <taxon>unclassified sequences</taxon>
        <taxon>metagenomes</taxon>
        <taxon>ecological metagenomes</taxon>
    </lineage>
</organism>
<protein>
    <recommendedName>
        <fullName evidence="1">valine--tRNA ligase</fullName>
        <ecNumber evidence="1">6.1.1.9</ecNumber>
    </recommendedName>
    <alternativeName>
        <fullName evidence="7">Valyl-tRNA synthetase</fullName>
    </alternativeName>
</protein>
<keyword evidence="5" id="KW-0648">Protein biosynthesis</keyword>
<comment type="catalytic activity">
    <reaction evidence="8">
        <text>tRNA(Val) + L-valine + ATP = L-valyl-tRNA(Val) + AMP + diphosphate</text>
        <dbReference type="Rhea" id="RHEA:10704"/>
        <dbReference type="Rhea" id="RHEA-COMP:9672"/>
        <dbReference type="Rhea" id="RHEA-COMP:9708"/>
        <dbReference type="ChEBI" id="CHEBI:30616"/>
        <dbReference type="ChEBI" id="CHEBI:33019"/>
        <dbReference type="ChEBI" id="CHEBI:57762"/>
        <dbReference type="ChEBI" id="CHEBI:78442"/>
        <dbReference type="ChEBI" id="CHEBI:78537"/>
        <dbReference type="ChEBI" id="CHEBI:456215"/>
        <dbReference type="EC" id="6.1.1.9"/>
    </reaction>
</comment>
<dbReference type="GO" id="GO:0006438">
    <property type="term" value="P:valyl-tRNA aminoacylation"/>
    <property type="evidence" value="ECO:0007669"/>
    <property type="project" value="InterPro"/>
</dbReference>
<dbReference type="PANTHER" id="PTHR11946:SF93">
    <property type="entry name" value="VALINE--TRNA LIGASE, CHLOROPLASTIC_MITOCHONDRIAL 2"/>
    <property type="match status" value="1"/>
</dbReference>
<comment type="caution">
    <text evidence="9">The sequence shown here is derived from an EMBL/GenBank/DDBJ whole genome shotgun (WGS) entry which is preliminary data.</text>
</comment>
<evidence type="ECO:0000256" key="6">
    <source>
        <dbReference type="ARBA" id="ARBA00023146"/>
    </source>
</evidence>
<evidence type="ECO:0000256" key="8">
    <source>
        <dbReference type="ARBA" id="ARBA00047552"/>
    </source>
</evidence>
<evidence type="ECO:0000313" key="9">
    <source>
        <dbReference type="EMBL" id="GAH10439.1"/>
    </source>
</evidence>
<dbReference type="EC" id="6.1.1.9" evidence="1"/>
<sequence length="126" mass="14849">TQNGTIKELQQKKSYSNIKGIETFRFYSIGVTQPGRDFNFNVKEYADTYKILNTIWNVYVYANEKFNLANFNPSKIKVDEKSLSKLDKWVISRLHSTIKKVTELADKYHLPWIPDELRDFIVHDIS</sequence>
<feature type="non-terminal residue" evidence="9">
    <location>
        <position position="126"/>
    </location>
</feature>
<dbReference type="GO" id="GO:0005829">
    <property type="term" value="C:cytosol"/>
    <property type="evidence" value="ECO:0007669"/>
    <property type="project" value="TreeGrafter"/>
</dbReference>
<dbReference type="Gene3D" id="1.10.730.10">
    <property type="entry name" value="Isoleucyl-tRNA Synthetase, Domain 1"/>
    <property type="match status" value="1"/>
</dbReference>
<dbReference type="EMBL" id="BART01039076">
    <property type="protein sequence ID" value="GAH10439.1"/>
    <property type="molecule type" value="Genomic_DNA"/>
</dbReference>
<keyword evidence="4" id="KW-0067">ATP-binding</keyword>
<evidence type="ECO:0000256" key="5">
    <source>
        <dbReference type="ARBA" id="ARBA00022917"/>
    </source>
</evidence>
<evidence type="ECO:0000256" key="1">
    <source>
        <dbReference type="ARBA" id="ARBA00013169"/>
    </source>
</evidence>
<evidence type="ECO:0000256" key="4">
    <source>
        <dbReference type="ARBA" id="ARBA00022840"/>
    </source>
</evidence>
<proteinExistence type="predicted"/>
<keyword evidence="2" id="KW-0436">Ligase</keyword>
<name>X1DZU0_9ZZZZ</name>
<dbReference type="GO" id="GO:0005524">
    <property type="term" value="F:ATP binding"/>
    <property type="evidence" value="ECO:0007669"/>
    <property type="project" value="UniProtKB-KW"/>
</dbReference>
<dbReference type="InterPro" id="IPR009080">
    <property type="entry name" value="tRNAsynth_Ia_anticodon-bd"/>
</dbReference>
<dbReference type="SUPFAM" id="SSF47323">
    <property type="entry name" value="Anticodon-binding domain of a subclass of class I aminoacyl-tRNA synthetases"/>
    <property type="match status" value="1"/>
</dbReference>
<dbReference type="InterPro" id="IPR002303">
    <property type="entry name" value="Valyl-tRNA_ligase"/>
</dbReference>